<accession>A0A814BV72</accession>
<protein>
    <recommendedName>
        <fullName evidence="3">SH3 domain-containing protein</fullName>
    </recommendedName>
</protein>
<reference evidence="1" key="1">
    <citation type="submission" date="2021-02" db="EMBL/GenBank/DDBJ databases">
        <authorList>
            <person name="Nowell W R."/>
        </authorList>
    </citation>
    <scope>NUCLEOTIDE SEQUENCE</scope>
</reference>
<dbReference type="Proteomes" id="UP000663845">
    <property type="component" value="Unassembled WGS sequence"/>
</dbReference>
<dbReference type="InterPro" id="IPR036028">
    <property type="entry name" value="SH3-like_dom_sf"/>
</dbReference>
<dbReference type="SUPFAM" id="SSF50044">
    <property type="entry name" value="SH3-domain"/>
    <property type="match status" value="1"/>
</dbReference>
<sequence>MNTAKKNTNLNFHISITNDVLKTLDYRSSRASFSVKRGDYVYILKQVGRACYLVRKQTNGQIGFIPKALIAPTTSTQVDTFLKMHEYRETII</sequence>
<name>A0A814BV72_9BILA</name>
<dbReference type="AlphaFoldDB" id="A0A814BV72"/>
<organism evidence="1 2">
    <name type="scientific">Adineta steineri</name>
    <dbReference type="NCBI Taxonomy" id="433720"/>
    <lineage>
        <taxon>Eukaryota</taxon>
        <taxon>Metazoa</taxon>
        <taxon>Spiralia</taxon>
        <taxon>Gnathifera</taxon>
        <taxon>Rotifera</taxon>
        <taxon>Eurotatoria</taxon>
        <taxon>Bdelloidea</taxon>
        <taxon>Adinetida</taxon>
        <taxon>Adinetidae</taxon>
        <taxon>Adineta</taxon>
    </lineage>
</organism>
<dbReference type="Gene3D" id="2.30.30.40">
    <property type="entry name" value="SH3 Domains"/>
    <property type="match status" value="1"/>
</dbReference>
<evidence type="ECO:0000313" key="2">
    <source>
        <dbReference type="Proteomes" id="UP000663845"/>
    </source>
</evidence>
<evidence type="ECO:0000313" key="1">
    <source>
        <dbReference type="EMBL" id="CAF0932417.1"/>
    </source>
</evidence>
<gene>
    <name evidence="1" type="ORF">JYZ213_LOCUS12248</name>
</gene>
<dbReference type="EMBL" id="CAJNOG010000094">
    <property type="protein sequence ID" value="CAF0932417.1"/>
    <property type="molecule type" value="Genomic_DNA"/>
</dbReference>
<proteinExistence type="predicted"/>
<comment type="caution">
    <text evidence="1">The sequence shown here is derived from an EMBL/GenBank/DDBJ whole genome shotgun (WGS) entry which is preliminary data.</text>
</comment>
<evidence type="ECO:0008006" key="3">
    <source>
        <dbReference type="Google" id="ProtNLM"/>
    </source>
</evidence>